<dbReference type="AlphaFoldDB" id="A0AAD4GB20"/>
<evidence type="ECO:0000256" key="1">
    <source>
        <dbReference type="SAM" id="MobiDB-lite"/>
    </source>
</evidence>
<name>A0AAD4GB20_BOLED</name>
<reference evidence="2" key="2">
    <citation type="journal article" date="2020" name="Nat. Commun.">
        <title>Large-scale genome sequencing of mycorrhizal fungi provides insights into the early evolution of symbiotic traits.</title>
        <authorList>
            <person name="Miyauchi S."/>
            <person name="Kiss E."/>
            <person name="Kuo A."/>
            <person name="Drula E."/>
            <person name="Kohler A."/>
            <person name="Sanchez-Garcia M."/>
            <person name="Morin E."/>
            <person name="Andreopoulos B."/>
            <person name="Barry K.W."/>
            <person name="Bonito G."/>
            <person name="Buee M."/>
            <person name="Carver A."/>
            <person name="Chen C."/>
            <person name="Cichocki N."/>
            <person name="Clum A."/>
            <person name="Culley D."/>
            <person name="Crous P.W."/>
            <person name="Fauchery L."/>
            <person name="Girlanda M."/>
            <person name="Hayes R.D."/>
            <person name="Keri Z."/>
            <person name="LaButti K."/>
            <person name="Lipzen A."/>
            <person name="Lombard V."/>
            <person name="Magnuson J."/>
            <person name="Maillard F."/>
            <person name="Murat C."/>
            <person name="Nolan M."/>
            <person name="Ohm R.A."/>
            <person name="Pangilinan J."/>
            <person name="Pereira M.F."/>
            <person name="Perotto S."/>
            <person name="Peter M."/>
            <person name="Pfister S."/>
            <person name="Riley R."/>
            <person name="Sitrit Y."/>
            <person name="Stielow J.B."/>
            <person name="Szollosi G."/>
            <person name="Zifcakova L."/>
            <person name="Stursova M."/>
            <person name="Spatafora J.W."/>
            <person name="Tedersoo L."/>
            <person name="Vaario L.M."/>
            <person name="Yamada A."/>
            <person name="Yan M."/>
            <person name="Wang P."/>
            <person name="Xu J."/>
            <person name="Bruns T."/>
            <person name="Baldrian P."/>
            <person name="Vilgalys R."/>
            <person name="Dunand C."/>
            <person name="Henrissat B."/>
            <person name="Grigoriev I.V."/>
            <person name="Hibbett D."/>
            <person name="Nagy L.G."/>
            <person name="Martin F.M."/>
        </authorList>
    </citation>
    <scope>NUCLEOTIDE SEQUENCE</scope>
    <source>
        <strain evidence="2">BED1</strain>
    </source>
</reference>
<proteinExistence type="predicted"/>
<keyword evidence="3" id="KW-1185">Reference proteome</keyword>
<evidence type="ECO:0000313" key="3">
    <source>
        <dbReference type="Proteomes" id="UP001194468"/>
    </source>
</evidence>
<evidence type="ECO:0000313" key="2">
    <source>
        <dbReference type="EMBL" id="KAF8433960.1"/>
    </source>
</evidence>
<protein>
    <submittedName>
        <fullName evidence="2">Uncharacterized protein</fullName>
    </submittedName>
</protein>
<comment type="caution">
    <text evidence="2">The sequence shown here is derived from an EMBL/GenBank/DDBJ whole genome shotgun (WGS) entry which is preliminary data.</text>
</comment>
<feature type="compositionally biased region" description="Low complexity" evidence="1">
    <location>
        <begin position="143"/>
        <end position="155"/>
    </location>
</feature>
<gene>
    <name evidence="2" type="ORF">L210DRAFT_3411217</name>
</gene>
<sequence length="188" mass="21418">MVLLQHPLTYRDVVAFVAQAQRTFLDIYAFLDFVEVVLPHTCFPTISHPVRLDWMGCFTRDTTVCDELFLAGVPVWLACLNFMVTDQTIIEKPVAFSFPDHIVRAMYSERGKPIRPFDLLYCCGGGLSRHVHSRRHYMGTMEPTSTLPTSLPGTSNVGKAPTHTQTRKAEQKWHGRQKHTQSGEYHIV</sequence>
<accession>A0AAD4GB20</accession>
<organism evidence="2 3">
    <name type="scientific">Boletus edulis BED1</name>
    <dbReference type="NCBI Taxonomy" id="1328754"/>
    <lineage>
        <taxon>Eukaryota</taxon>
        <taxon>Fungi</taxon>
        <taxon>Dikarya</taxon>
        <taxon>Basidiomycota</taxon>
        <taxon>Agaricomycotina</taxon>
        <taxon>Agaricomycetes</taxon>
        <taxon>Agaricomycetidae</taxon>
        <taxon>Boletales</taxon>
        <taxon>Boletineae</taxon>
        <taxon>Boletaceae</taxon>
        <taxon>Boletoideae</taxon>
        <taxon>Boletus</taxon>
    </lineage>
</organism>
<dbReference type="EMBL" id="WHUW01000031">
    <property type="protein sequence ID" value="KAF8433960.1"/>
    <property type="molecule type" value="Genomic_DNA"/>
</dbReference>
<dbReference type="Proteomes" id="UP001194468">
    <property type="component" value="Unassembled WGS sequence"/>
</dbReference>
<feature type="region of interest" description="Disordered" evidence="1">
    <location>
        <begin position="142"/>
        <end position="188"/>
    </location>
</feature>
<reference evidence="2" key="1">
    <citation type="submission" date="2019-10" db="EMBL/GenBank/DDBJ databases">
        <authorList>
            <consortium name="DOE Joint Genome Institute"/>
            <person name="Kuo A."/>
            <person name="Miyauchi S."/>
            <person name="Kiss E."/>
            <person name="Drula E."/>
            <person name="Kohler A."/>
            <person name="Sanchez-Garcia M."/>
            <person name="Andreopoulos B."/>
            <person name="Barry K.W."/>
            <person name="Bonito G."/>
            <person name="Buee M."/>
            <person name="Carver A."/>
            <person name="Chen C."/>
            <person name="Cichocki N."/>
            <person name="Clum A."/>
            <person name="Culley D."/>
            <person name="Crous P.W."/>
            <person name="Fauchery L."/>
            <person name="Girlanda M."/>
            <person name="Hayes R."/>
            <person name="Keri Z."/>
            <person name="LaButti K."/>
            <person name="Lipzen A."/>
            <person name="Lombard V."/>
            <person name="Magnuson J."/>
            <person name="Maillard F."/>
            <person name="Morin E."/>
            <person name="Murat C."/>
            <person name="Nolan M."/>
            <person name="Ohm R."/>
            <person name="Pangilinan J."/>
            <person name="Pereira M."/>
            <person name="Perotto S."/>
            <person name="Peter M."/>
            <person name="Riley R."/>
            <person name="Sitrit Y."/>
            <person name="Stielow B."/>
            <person name="Szollosi G."/>
            <person name="Zifcakova L."/>
            <person name="Stursova M."/>
            <person name="Spatafora J.W."/>
            <person name="Tedersoo L."/>
            <person name="Vaario L.-M."/>
            <person name="Yamada A."/>
            <person name="Yan M."/>
            <person name="Wang P."/>
            <person name="Xu J."/>
            <person name="Bruns T."/>
            <person name="Baldrian P."/>
            <person name="Vilgalys R."/>
            <person name="Henrissat B."/>
            <person name="Grigoriev I.V."/>
            <person name="Hibbett D."/>
            <person name="Nagy L.G."/>
            <person name="Martin F.M."/>
        </authorList>
    </citation>
    <scope>NUCLEOTIDE SEQUENCE</scope>
    <source>
        <strain evidence="2">BED1</strain>
    </source>
</reference>